<evidence type="ECO:0000256" key="4">
    <source>
        <dbReference type="ARBA" id="ARBA00022692"/>
    </source>
</evidence>
<keyword evidence="6" id="KW-0406">Ion transport</keyword>
<dbReference type="EMBL" id="GBEZ01012439">
    <property type="protein sequence ID" value="JAC73448.1"/>
    <property type="molecule type" value="Transcribed_RNA"/>
</dbReference>
<reference evidence="11" key="1">
    <citation type="submission" date="2014-05" db="EMBL/GenBank/DDBJ databases">
        <title>The transcriptome of the halophilic microalga Tetraselmis sp. GSL018 isolated from the Great Salt Lake, Utah.</title>
        <authorList>
            <person name="Jinkerson R.E."/>
            <person name="D'Adamo S."/>
            <person name="Posewitz M.C."/>
        </authorList>
    </citation>
    <scope>NUCLEOTIDE SEQUENCE</scope>
    <source>
        <strain evidence="11">GSL018</strain>
    </source>
</reference>
<comment type="subcellular location">
    <subcellularLocation>
        <location evidence="1">Membrane</location>
        <topology evidence="1">Multi-pass membrane protein</topology>
    </subcellularLocation>
</comment>
<dbReference type="AlphaFoldDB" id="A0A061SGZ2"/>
<dbReference type="GO" id="GO:0015743">
    <property type="term" value="P:malate transport"/>
    <property type="evidence" value="ECO:0007669"/>
    <property type="project" value="InterPro"/>
</dbReference>
<name>A0A061SGZ2_9CHLO</name>
<evidence type="ECO:0000256" key="7">
    <source>
        <dbReference type="ARBA" id="ARBA00023136"/>
    </source>
</evidence>
<dbReference type="InterPro" id="IPR020966">
    <property type="entry name" value="ALMT"/>
</dbReference>
<evidence type="ECO:0000256" key="8">
    <source>
        <dbReference type="ARBA" id="ARBA00023303"/>
    </source>
</evidence>
<evidence type="ECO:0000256" key="9">
    <source>
        <dbReference type="SAM" id="Phobius"/>
    </source>
</evidence>
<evidence type="ECO:0000256" key="6">
    <source>
        <dbReference type="ARBA" id="ARBA00023065"/>
    </source>
</evidence>
<feature type="transmembrane region" description="Helical" evidence="9">
    <location>
        <begin position="171"/>
        <end position="190"/>
    </location>
</feature>
<feature type="transmembrane region" description="Helical" evidence="9">
    <location>
        <begin position="205"/>
        <end position="222"/>
    </location>
</feature>
<evidence type="ECO:0000256" key="3">
    <source>
        <dbReference type="ARBA" id="ARBA00022448"/>
    </source>
</evidence>
<sequence length="546" mass="59310">MFSRASRCRSGIAVLRSPTKTARKRRSRLVTRCVAKRSLGVVNPSPPESKEATRARTLAVDDRLASLRAVAAGTSQKLQGKSVSAAVAEIDALVTRRARRQKLVSKLDARRVAAGNVSWAVRSAVSVCLSAVFVLDGHIIRQFSHGYGIWALITCVNCNEKIQGDLLRKSLERALGTLVGGLAAIAVLFFDDYLVPEILGWNARAEFYLFDVAAFTVAGVYLRASNRSSPTFDYSYFLAVLTFDFLLLDSFSDANQYLDSVERILMVCCGGLITCAVGVVLFPQYAGQELMAVSAGAFEGSACLLEVTASSLVMSCSAREHGPSARPPPIPLPQVRRMADLARYELRFFPPPEVAGQGWGRGIPRAALQLDWSLFTEACEAAQELRQLCESVNALSDLHYDDVASGSAPSQSVPYDVELIVAVEEAAKILRDCSDRLRDSCKRAARRDPASLPRVTYTNSVDFDEEVLLSAFDQALIALDERLIESEGCACTENASDRTPPPAPLAGVRLLACRLRMNLTKCVAAVRNVESAGLLDTPLPFPPTLR</sequence>
<evidence type="ECO:0000313" key="11">
    <source>
        <dbReference type="EMBL" id="JAC82329.1"/>
    </source>
</evidence>
<organism evidence="11">
    <name type="scientific">Tetraselmis sp. GSL018</name>
    <dbReference type="NCBI Taxonomy" id="582737"/>
    <lineage>
        <taxon>Eukaryota</taxon>
        <taxon>Viridiplantae</taxon>
        <taxon>Chlorophyta</taxon>
        <taxon>core chlorophytes</taxon>
        <taxon>Chlorodendrophyceae</taxon>
        <taxon>Chlorodendrales</taxon>
        <taxon>Chlorodendraceae</taxon>
        <taxon>Tetraselmis</taxon>
    </lineage>
</organism>
<gene>
    <name evidence="10" type="ORF">TSPGSL018_28851</name>
    <name evidence="11" type="ORF">TSPGSL018_5963</name>
</gene>
<evidence type="ECO:0000256" key="2">
    <source>
        <dbReference type="ARBA" id="ARBA00007079"/>
    </source>
</evidence>
<dbReference type="EMBL" id="GBEZ01002752">
    <property type="protein sequence ID" value="JAC82329.1"/>
    <property type="molecule type" value="Transcribed_RNA"/>
</dbReference>
<dbReference type="PANTHER" id="PTHR31086">
    <property type="entry name" value="ALUMINUM-ACTIVATED MALATE TRANSPORTER 10"/>
    <property type="match status" value="1"/>
</dbReference>
<accession>A0A061SGZ2</accession>
<protein>
    <submittedName>
        <fullName evidence="11">Uncharacterized protein</fullName>
    </submittedName>
</protein>
<keyword evidence="5 9" id="KW-1133">Transmembrane helix</keyword>
<keyword evidence="3" id="KW-0813">Transport</keyword>
<feature type="transmembrane region" description="Helical" evidence="9">
    <location>
        <begin position="264"/>
        <end position="282"/>
    </location>
</feature>
<comment type="similarity">
    <text evidence="2">Belongs to the aromatic acid exporter (TC 2.A.85) family.</text>
</comment>
<keyword evidence="4 9" id="KW-0812">Transmembrane</keyword>
<dbReference type="Pfam" id="PF11744">
    <property type="entry name" value="ALMT"/>
    <property type="match status" value="1"/>
</dbReference>
<proteinExistence type="inferred from homology"/>
<evidence type="ECO:0000256" key="1">
    <source>
        <dbReference type="ARBA" id="ARBA00004141"/>
    </source>
</evidence>
<dbReference type="GO" id="GO:0016020">
    <property type="term" value="C:membrane"/>
    <property type="evidence" value="ECO:0007669"/>
    <property type="project" value="UniProtKB-SubCell"/>
</dbReference>
<dbReference type="GO" id="GO:0034220">
    <property type="term" value="P:monoatomic ion transmembrane transport"/>
    <property type="evidence" value="ECO:0007669"/>
    <property type="project" value="UniProtKB-KW"/>
</dbReference>
<keyword evidence="7 9" id="KW-0472">Membrane</keyword>
<keyword evidence="8" id="KW-0407">Ion channel</keyword>
<evidence type="ECO:0000313" key="10">
    <source>
        <dbReference type="EMBL" id="JAC73448.1"/>
    </source>
</evidence>
<evidence type="ECO:0000256" key="5">
    <source>
        <dbReference type="ARBA" id="ARBA00022989"/>
    </source>
</evidence>